<accession>A0A066Z833</accession>
<keyword evidence="2" id="KW-1185">Reference proteome</keyword>
<dbReference type="Proteomes" id="UP000027178">
    <property type="component" value="Unassembled WGS sequence"/>
</dbReference>
<sequence>MAEQYVTAFAVDAALLLRLPGSGGPGLPGVPASAALTELLSGRLRAGADSRYTALLPALAGTLGTPLGEVVLTGRHWDELTGVFHTLRLPALATLWSRRWPWPDGATDDGPWPCPTLTPHAALPAVLADLDALDPEALPGHPTEHLEDEDLEDAAWFLTEHLPTWASHAHARALDLLLLRDGAR</sequence>
<dbReference type="eggNOG" id="ENOG502ZV87">
    <property type="taxonomic scope" value="Bacteria"/>
</dbReference>
<dbReference type="RefSeq" id="WP_035861618.1">
    <property type="nucleotide sequence ID" value="NZ_KK853997.1"/>
</dbReference>
<proteinExistence type="predicted"/>
<dbReference type="AlphaFoldDB" id="A0A066Z833"/>
<dbReference type="OrthoDB" id="3869740at2"/>
<evidence type="ECO:0000313" key="2">
    <source>
        <dbReference type="Proteomes" id="UP000027178"/>
    </source>
</evidence>
<reference evidence="1 2" key="1">
    <citation type="submission" date="2014-05" db="EMBL/GenBank/DDBJ databases">
        <title>Draft Genome Sequence of Kitasatospora cheerisanensis KCTC 2395.</title>
        <authorList>
            <person name="Nam D.H."/>
        </authorList>
    </citation>
    <scope>NUCLEOTIDE SEQUENCE [LARGE SCALE GENOMIC DNA]</scope>
    <source>
        <strain evidence="1 2">KCTC 2395</strain>
    </source>
</reference>
<dbReference type="PATRIC" id="fig|1348663.4.peg.2065"/>
<comment type="caution">
    <text evidence="1">The sequence shown here is derived from an EMBL/GenBank/DDBJ whole genome shotgun (WGS) entry which is preliminary data.</text>
</comment>
<dbReference type="EMBL" id="JNBY01000073">
    <property type="protein sequence ID" value="KDN86320.1"/>
    <property type="molecule type" value="Genomic_DNA"/>
</dbReference>
<gene>
    <name evidence="1" type="ORF">KCH_21370</name>
</gene>
<dbReference type="HOGENOM" id="CLU_1466360_0_0_11"/>
<name>A0A066Z833_9ACTN</name>
<organism evidence="1 2">
    <name type="scientific">Kitasatospora cheerisanensis KCTC 2395</name>
    <dbReference type="NCBI Taxonomy" id="1348663"/>
    <lineage>
        <taxon>Bacteria</taxon>
        <taxon>Bacillati</taxon>
        <taxon>Actinomycetota</taxon>
        <taxon>Actinomycetes</taxon>
        <taxon>Kitasatosporales</taxon>
        <taxon>Streptomycetaceae</taxon>
        <taxon>Kitasatospora</taxon>
    </lineage>
</organism>
<protein>
    <submittedName>
        <fullName evidence="1">Uncharacterized protein</fullName>
    </submittedName>
</protein>
<evidence type="ECO:0000313" key="1">
    <source>
        <dbReference type="EMBL" id="KDN86320.1"/>
    </source>
</evidence>